<gene>
    <name evidence="3" type="ORF">WJX81_001980</name>
</gene>
<comment type="caution">
    <text evidence="3">The sequence shown here is derived from an EMBL/GenBank/DDBJ whole genome shotgun (WGS) entry which is preliminary data.</text>
</comment>
<reference evidence="3 4" key="1">
    <citation type="journal article" date="2024" name="Nat. Commun.">
        <title>Phylogenomics reveals the evolutionary origins of lichenization in chlorophyte algae.</title>
        <authorList>
            <person name="Puginier C."/>
            <person name="Libourel C."/>
            <person name="Otte J."/>
            <person name="Skaloud P."/>
            <person name="Haon M."/>
            <person name="Grisel S."/>
            <person name="Petersen M."/>
            <person name="Berrin J.G."/>
            <person name="Delaux P.M."/>
            <person name="Dal Grande F."/>
            <person name="Keller J."/>
        </authorList>
    </citation>
    <scope>NUCLEOTIDE SEQUENCE [LARGE SCALE GENOMIC DNA]</scope>
    <source>
        <strain evidence="3 4">SAG 245.80</strain>
    </source>
</reference>
<dbReference type="AlphaFoldDB" id="A0AAW1RUF7"/>
<keyword evidence="2" id="KW-0732">Signal</keyword>
<sequence length="100" mass="10901">MSITGLFSLLCFVTGLLWPTYASFKALVSSGSKDDSQTKGAAWVFEHFLLPFMHEHVSKFDPAFKNAGQTLQNARAEASRVSQQGPPGFPAPKAYEGYAD</sequence>
<protein>
    <submittedName>
        <fullName evidence="3">Uncharacterized protein</fullName>
    </submittedName>
</protein>
<accession>A0AAW1RUF7</accession>
<feature type="signal peptide" evidence="2">
    <location>
        <begin position="1"/>
        <end position="22"/>
    </location>
</feature>
<proteinExistence type="predicted"/>
<feature type="region of interest" description="Disordered" evidence="1">
    <location>
        <begin position="75"/>
        <end position="100"/>
    </location>
</feature>
<keyword evidence="4" id="KW-1185">Reference proteome</keyword>
<dbReference type="EMBL" id="JALJOU010000023">
    <property type="protein sequence ID" value="KAK9837088.1"/>
    <property type="molecule type" value="Genomic_DNA"/>
</dbReference>
<evidence type="ECO:0000313" key="3">
    <source>
        <dbReference type="EMBL" id="KAK9837088.1"/>
    </source>
</evidence>
<name>A0AAW1RUF7_9CHLO</name>
<feature type="chain" id="PRO_5043441480" evidence="2">
    <location>
        <begin position="23"/>
        <end position="100"/>
    </location>
</feature>
<evidence type="ECO:0000313" key="4">
    <source>
        <dbReference type="Proteomes" id="UP001445335"/>
    </source>
</evidence>
<evidence type="ECO:0000256" key="1">
    <source>
        <dbReference type="SAM" id="MobiDB-lite"/>
    </source>
</evidence>
<evidence type="ECO:0000256" key="2">
    <source>
        <dbReference type="SAM" id="SignalP"/>
    </source>
</evidence>
<dbReference type="Proteomes" id="UP001445335">
    <property type="component" value="Unassembled WGS sequence"/>
</dbReference>
<organism evidence="3 4">
    <name type="scientific">Elliptochloris bilobata</name>
    <dbReference type="NCBI Taxonomy" id="381761"/>
    <lineage>
        <taxon>Eukaryota</taxon>
        <taxon>Viridiplantae</taxon>
        <taxon>Chlorophyta</taxon>
        <taxon>core chlorophytes</taxon>
        <taxon>Trebouxiophyceae</taxon>
        <taxon>Trebouxiophyceae incertae sedis</taxon>
        <taxon>Elliptochloris clade</taxon>
        <taxon>Elliptochloris</taxon>
    </lineage>
</organism>